<organism evidence="1 2">
    <name type="scientific">Caulobacter ginsengisoli</name>
    <dbReference type="NCBI Taxonomy" id="400775"/>
    <lineage>
        <taxon>Bacteria</taxon>
        <taxon>Pseudomonadati</taxon>
        <taxon>Pseudomonadota</taxon>
        <taxon>Alphaproteobacteria</taxon>
        <taxon>Caulobacterales</taxon>
        <taxon>Caulobacteraceae</taxon>
        <taxon>Caulobacter</taxon>
    </lineage>
</organism>
<sequence>MAEKKRADRRRKEQGLTYQVTDPEQLRALVSTVRADIMDQVAAFGPLSVREIGALTGTAPSSLYHHVQQLTAVGLLLEAGVRQTAKKPEQLYDTPAPRMRMLDALQDPANQGVLNALVDAVCKQANRDFARGFAAPHRQTTGQERNVRFARLVCRPDAATLAQINAHLDAVTELIARSADGSGERIAYAWVVAPQGPRRGKR</sequence>
<evidence type="ECO:0000313" key="2">
    <source>
        <dbReference type="Proteomes" id="UP001228905"/>
    </source>
</evidence>
<reference evidence="1 2" key="1">
    <citation type="submission" date="2023-07" db="EMBL/GenBank/DDBJ databases">
        <title>Genomic Encyclopedia of Type Strains, Phase IV (KMG-IV): sequencing the most valuable type-strain genomes for metagenomic binning, comparative biology and taxonomic classification.</title>
        <authorList>
            <person name="Goeker M."/>
        </authorList>
    </citation>
    <scope>NUCLEOTIDE SEQUENCE [LARGE SCALE GENOMIC DNA]</scope>
    <source>
        <strain evidence="1 2">DSM 18695</strain>
    </source>
</reference>
<name>A0ABU0IUA5_9CAUL</name>
<dbReference type="InterPro" id="IPR036390">
    <property type="entry name" value="WH_DNA-bd_sf"/>
</dbReference>
<dbReference type="RefSeq" id="WP_307351046.1">
    <property type="nucleotide sequence ID" value="NZ_JAUSVS010000007.1"/>
</dbReference>
<dbReference type="Proteomes" id="UP001228905">
    <property type="component" value="Unassembled WGS sequence"/>
</dbReference>
<dbReference type="SUPFAM" id="SSF46785">
    <property type="entry name" value="Winged helix' DNA-binding domain"/>
    <property type="match status" value="1"/>
</dbReference>
<gene>
    <name evidence="1" type="ORF">QO010_003382</name>
</gene>
<accession>A0ABU0IUA5</accession>
<protein>
    <submittedName>
        <fullName evidence="1">DNA-binding transcriptional ArsR family regulator</fullName>
    </submittedName>
</protein>
<dbReference type="GO" id="GO:0003677">
    <property type="term" value="F:DNA binding"/>
    <property type="evidence" value="ECO:0007669"/>
    <property type="project" value="UniProtKB-KW"/>
</dbReference>
<dbReference type="InterPro" id="IPR036388">
    <property type="entry name" value="WH-like_DNA-bd_sf"/>
</dbReference>
<keyword evidence="1" id="KW-0238">DNA-binding</keyword>
<dbReference type="EMBL" id="JAUSVS010000007">
    <property type="protein sequence ID" value="MDQ0465593.1"/>
    <property type="molecule type" value="Genomic_DNA"/>
</dbReference>
<comment type="caution">
    <text evidence="1">The sequence shown here is derived from an EMBL/GenBank/DDBJ whole genome shotgun (WGS) entry which is preliminary data.</text>
</comment>
<evidence type="ECO:0000313" key="1">
    <source>
        <dbReference type="EMBL" id="MDQ0465593.1"/>
    </source>
</evidence>
<proteinExistence type="predicted"/>
<keyword evidence="2" id="KW-1185">Reference proteome</keyword>
<dbReference type="Gene3D" id="1.10.10.10">
    <property type="entry name" value="Winged helix-like DNA-binding domain superfamily/Winged helix DNA-binding domain"/>
    <property type="match status" value="1"/>
</dbReference>